<feature type="chain" id="PRO_5035483927" description="Carboxypeptidase" evidence="2">
    <location>
        <begin position="18"/>
        <end position="431"/>
    </location>
</feature>
<keyword evidence="2" id="KW-0121">Carboxypeptidase</keyword>
<dbReference type="GO" id="GO:0006508">
    <property type="term" value="P:proteolysis"/>
    <property type="evidence" value="ECO:0007669"/>
    <property type="project" value="UniProtKB-KW"/>
</dbReference>
<sequence length="431" mass="48531">MLSEFIISPFLIVFCVADIKSDHEVKSLPGLDWELNFKHYAGRLNVSDTRRLSYWLVESQNDKNKDPLVLWLNGGPGCSSLFGLLEEHGPFVLVEGHDVDLKLHKNPNAWNKFANVLYLEAPAGVGFSQNDETNFPSYDDTTTAIDNANFLSAFVKAYPEYKGRDFYITGESYGGCYVPTLANQVLRVQDEVNLNLKGVAIGNGITTKADVDSFYTVALAFHGAKYTLQDLGLWMREYCPSGFDNFCIGGKTDVDPEFQKRFANMYHNMMKGSKNDEIYNYDINRKDPGSATLAEYLNQIEVQKALHFVEEGEQKVDWVECGNVGYQWCTDMAGDVTNLLNKNIKVLYFYGETDLACPAAIGDIFVHRIGKNPKTSTWFVDDLYAGTRTSFDKNLTYTTIADCGHMAAAWKPKQTARAVHHFINDISDWNS</sequence>
<accession>A0A1I7SDW4</accession>
<dbReference type="InterPro" id="IPR029058">
    <property type="entry name" value="AB_hydrolase_fold"/>
</dbReference>
<reference evidence="3" key="2">
    <citation type="submission" date="2020-09" db="EMBL/GenBank/DDBJ databases">
        <authorList>
            <person name="Kikuchi T."/>
        </authorList>
    </citation>
    <scope>NUCLEOTIDE SEQUENCE</scope>
    <source>
        <strain evidence="3">Ka4C1</strain>
    </source>
</reference>
<evidence type="ECO:0000313" key="6">
    <source>
        <dbReference type="WBParaSite" id="BXY_1122200.1"/>
    </source>
</evidence>
<dbReference type="SMR" id="A0A1I7SDW4"/>
<dbReference type="OrthoDB" id="443318at2759"/>
<dbReference type="Proteomes" id="UP000095284">
    <property type="component" value="Unplaced"/>
</dbReference>
<dbReference type="EC" id="3.4.16.-" evidence="2"/>
<dbReference type="PROSITE" id="PS00131">
    <property type="entry name" value="CARBOXYPEPT_SER_SER"/>
    <property type="match status" value="1"/>
</dbReference>
<dbReference type="SUPFAM" id="SSF53474">
    <property type="entry name" value="alpha/beta-Hydrolases"/>
    <property type="match status" value="1"/>
</dbReference>
<dbReference type="GO" id="GO:0004185">
    <property type="term" value="F:serine-type carboxypeptidase activity"/>
    <property type="evidence" value="ECO:0007669"/>
    <property type="project" value="UniProtKB-UniRule"/>
</dbReference>
<name>A0A1I7SDW4_BURXY</name>
<dbReference type="PANTHER" id="PTHR11802:SF201">
    <property type="entry name" value="CARBOXYPEPTIDASE"/>
    <property type="match status" value="1"/>
</dbReference>
<dbReference type="AlphaFoldDB" id="A0A1I7SDW4"/>
<dbReference type="WBParaSite" id="BXY_1122200.1">
    <property type="protein sequence ID" value="BXY_1122200.1"/>
    <property type="gene ID" value="BXY_1122200"/>
</dbReference>
<reference evidence="6" key="1">
    <citation type="submission" date="2016-11" db="UniProtKB">
        <authorList>
            <consortium name="WormBaseParasite"/>
        </authorList>
    </citation>
    <scope>IDENTIFICATION</scope>
</reference>
<dbReference type="InterPro" id="IPR001563">
    <property type="entry name" value="Peptidase_S10"/>
</dbReference>
<evidence type="ECO:0000256" key="2">
    <source>
        <dbReference type="RuleBase" id="RU361156"/>
    </source>
</evidence>
<dbReference type="PANTHER" id="PTHR11802">
    <property type="entry name" value="SERINE PROTEASE FAMILY S10 SERINE CARBOXYPEPTIDASE"/>
    <property type="match status" value="1"/>
</dbReference>
<keyword evidence="5" id="KW-1185">Reference proteome</keyword>
<dbReference type="EMBL" id="CAJFDI010000002">
    <property type="protein sequence ID" value="CAD5216964.1"/>
    <property type="molecule type" value="Genomic_DNA"/>
</dbReference>
<dbReference type="Gene3D" id="3.40.50.1820">
    <property type="entry name" value="alpha/beta hydrolase"/>
    <property type="match status" value="1"/>
</dbReference>
<evidence type="ECO:0000313" key="5">
    <source>
        <dbReference type="Proteomes" id="UP000659654"/>
    </source>
</evidence>
<comment type="similarity">
    <text evidence="1 2">Belongs to the peptidase S10 family.</text>
</comment>
<evidence type="ECO:0000313" key="3">
    <source>
        <dbReference type="EMBL" id="CAD5216964.1"/>
    </source>
</evidence>
<organism evidence="4 6">
    <name type="scientific">Bursaphelenchus xylophilus</name>
    <name type="common">Pinewood nematode worm</name>
    <name type="synonym">Aphelenchoides xylophilus</name>
    <dbReference type="NCBI Taxonomy" id="6326"/>
    <lineage>
        <taxon>Eukaryota</taxon>
        <taxon>Metazoa</taxon>
        <taxon>Ecdysozoa</taxon>
        <taxon>Nematoda</taxon>
        <taxon>Chromadorea</taxon>
        <taxon>Rhabditida</taxon>
        <taxon>Tylenchina</taxon>
        <taxon>Tylenchomorpha</taxon>
        <taxon>Aphelenchoidea</taxon>
        <taxon>Aphelenchoididae</taxon>
        <taxon>Bursaphelenchus</taxon>
    </lineage>
</organism>
<dbReference type="EMBL" id="CAJFCV020000002">
    <property type="protein sequence ID" value="CAG9100324.1"/>
    <property type="molecule type" value="Genomic_DNA"/>
</dbReference>
<gene>
    <name evidence="3" type="ORF">BXYJ_LOCUS4798</name>
</gene>
<dbReference type="PRINTS" id="PR00724">
    <property type="entry name" value="CRBOXYPTASEC"/>
</dbReference>
<keyword evidence="2" id="KW-0732">Signal</keyword>
<feature type="signal peptide" evidence="2">
    <location>
        <begin position="1"/>
        <end position="17"/>
    </location>
</feature>
<proteinExistence type="inferred from homology"/>
<evidence type="ECO:0000256" key="1">
    <source>
        <dbReference type="ARBA" id="ARBA00009431"/>
    </source>
</evidence>
<keyword evidence="2" id="KW-0645">Protease</keyword>
<dbReference type="InterPro" id="IPR018202">
    <property type="entry name" value="Ser_caboxypep_ser_AS"/>
</dbReference>
<dbReference type="eggNOG" id="KOG1282">
    <property type="taxonomic scope" value="Eukaryota"/>
</dbReference>
<dbReference type="Proteomes" id="UP000582659">
    <property type="component" value="Unassembled WGS sequence"/>
</dbReference>
<dbReference type="Proteomes" id="UP000659654">
    <property type="component" value="Unassembled WGS sequence"/>
</dbReference>
<evidence type="ECO:0000313" key="4">
    <source>
        <dbReference type="Proteomes" id="UP000095284"/>
    </source>
</evidence>
<protein>
    <recommendedName>
        <fullName evidence="2">Carboxypeptidase</fullName>
        <ecNumber evidence="2">3.4.16.-</ecNumber>
    </recommendedName>
</protein>
<keyword evidence="2" id="KW-0378">Hydrolase</keyword>
<dbReference type="Pfam" id="PF00450">
    <property type="entry name" value="Peptidase_S10"/>
    <property type="match status" value="1"/>
</dbReference>